<dbReference type="Pfam" id="PF03583">
    <property type="entry name" value="LIP"/>
    <property type="match status" value="1"/>
</dbReference>
<dbReference type="InterPro" id="IPR005152">
    <property type="entry name" value="Lipase_secreted"/>
</dbReference>
<dbReference type="RefSeq" id="XP_046075800.1">
    <property type="nucleotide sequence ID" value="XM_046217992.1"/>
</dbReference>
<dbReference type="PIRSF" id="PIRSF029171">
    <property type="entry name" value="Esterase_LipA"/>
    <property type="match status" value="1"/>
</dbReference>
<dbReference type="Gene3D" id="1.10.260.130">
    <property type="match status" value="1"/>
</dbReference>
<evidence type="ECO:0000313" key="3">
    <source>
        <dbReference type="EMBL" id="KAH8702424.1"/>
    </source>
</evidence>
<keyword evidence="4" id="KW-1185">Reference proteome</keyword>
<protein>
    <submittedName>
        <fullName evidence="3">Secretory lipase</fullName>
    </submittedName>
</protein>
<keyword evidence="1" id="KW-0378">Hydrolase</keyword>
<proteinExistence type="inferred from homology"/>
<evidence type="ECO:0000256" key="2">
    <source>
        <dbReference type="PIRNR" id="PIRNR029171"/>
    </source>
</evidence>
<feature type="signal peptide" evidence="2">
    <location>
        <begin position="1"/>
        <end position="17"/>
    </location>
</feature>
<keyword evidence="2" id="KW-0732">Signal</keyword>
<dbReference type="GeneID" id="70248279"/>
<sequence length="430" mass="45829">MFHLKLLFLCRVTASPAANSSGSPILPADDPFYTPPPGFQNEHPGTILRNRSVPYPLAAFGAVPVNVSAAYQILYRSTDTFGNAIAIVSTILVPYNASNTKLLSYQVAEDAANPSCCPSYVFQQGSQTGGVFGTIVTELELTLIQSALNYGWYVTVPDFLGPKSAFLANILAGYAVLDGIRATLASSDFTQLAADPTITMWGYSGGSMSTEFAAELQLTYAPELKIAGAALGGTIPNILTVLYTINKGAFAGLIATGVVGLGNEYPDIASLIASEILPNKTGVIQQIGTWCLGAVVVDFAFQDIFSFVKDPNIFNSTTVTKILDANNPGHHTPQIPLMVYKSATDEISPVADTDKLIQSYCNDGASVDYRREGLDHLSLMFTGASDALNWLKDRLNGVPAQQGCTNTTRFSSPTQPLGYEVFVLVGTMTL</sequence>
<feature type="chain" id="PRO_5041785726" evidence="2">
    <location>
        <begin position="18"/>
        <end position="430"/>
    </location>
</feature>
<dbReference type="InterPro" id="IPR029058">
    <property type="entry name" value="AB_hydrolase_fold"/>
</dbReference>
<name>A0AAD4Q1M6_9EURO</name>
<evidence type="ECO:0000313" key="4">
    <source>
        <dbReference type="Proteomes" id="UP001201262"/>
    </source>
</evidence>
<dbReference type="GO" id="GO:0016042">
    <property type="term" value="P:lipid catabolic process"/>
    <property type="evidence" value="ECO:0007669"/>
    <property type="project" value="UniProtKB-UniRule"/>
</dbReference>
<comment type="similarity">
    <text evidence="2">Belongs to the AB hydrolase superfamily. Lipase family.</text>
</comment>
<dbReference type="AlphaFoldDB" id="A0AAD4Q1M6"/>
<accession>A0AAD4Q1M6</accession>
<dbReference type="EMBL" id="JAJTJA010000003">
    <property type="protein sequence ID" value="KAH8702424.1"/>
    <property type="molecule type" value="Genomic_DNA"/>
</dbReference>
<dbReference type="PANTHER" id="PTHR34853">
    <property type="match status" value="1"/>
</dbReference>
<dbReference type="PANTHER" id="PTHR34853:SF5">
    <property type="entry name" value="LIP-DOMAIN-CONTAINING PROTEIN-RELATED"/>
    <property type="match status" value="1"/>
</dbReference>
<comment type="caution">
    <text evidence="3">The sequence shown here is derived from an EMBL/GenBank/DDBJ whole genome shotgun (WGS) entry which is preliminary data.</text>
</comment>
<organism evidence="3 4">
    <name type="scientific">Talaromyces proteolyticus</name>
    <dbReference type="NCBI Taxonomy" id="1131652"/>
    <lineage>
        <taxon>Eukaryota</taxon>
        <taxon>Fungi</taxon>
        <taxon>Dikarya</taxon>
        <taxon>Ascomycota</taxon>
        <taxon>Pezizomycotina</taxon>
        <taxon>Eurotiomycetes</taxon>
        <taxon>Eurotiomycetidae</taxon>
        <taxon>Eurotiales</taxon>
        <taxon>Trichocomaceae</taxon>
        <taxon>Talaromyces</taxon>
        <taxon>Talaromyces sect. Bacilispori</taxon>
    </lineage>
</organism>
<dbReference type="SUPFAM" id="SSF53474">
    <property type="entry name" value="alpha/beta-Hydrolases"/>
    <property type="match status" value="1"/>
</dbReference>
<dbReference type="Proteomes" id="UP001201262">
    <property type="component" value="Unassembled WGS sequence"/>
</dbReference>
<gene>
    <name evidence="3" type="ORF">BGW36DRAFT_395067</name>
</gene>
<dbReference type="GO" id="GO:0004806">
    <property type="term" value="F:triacylglycerol lipase activity"/>
    <property type="evidence" value="ECO:0007669"/>
    <property type="project" value="UniProtKB-UniRule"/>
</dbReference>
<evidence type="ECO:0000256" key="1">
    <source>
        <dbReference type="ARBA" id="ARBA00022801"/>
    </source>
</evidence>
<dbReference type="Gene3D" id="3.40.50.1820">
    <property type="entry name" value="alpha/beta hydrolase"/>
    <property type="match status" value="1"/>
</dbReference>
<reference evidence="3" key="1">
    <citation type="submission" date="2021-12" db="EMBL/GenBank/DDBJ databases">
        <title>Convergent genome expansion in fungi linked to evolution of root-endophyte symbiosis.</title>
        <authorList>
            <consortium name="DOE Joint Genome Institute"/>
            <person name="Ke Y.-H."/>
            <person name="Bonito G."/>
            <person name="Liao H.-L."/>
            <person name="Looney B."/>
            <person name="Rojas-Flechas A."/>
            <person name="Nash J."/>
            <person name="Hameed K."/>
            <person name="Schadt C."/>
            <person name="Martin F."/>
            <person name="Crous P.W."/>
            <person name="Miettinen O."/>
            <person name="Magnuson J.K."/>
            <person name="Labbe J."/>
            <person name="Jacobson D."/>
            <person name="Doktycz M.J."/>
            <person name="Veneault-Fourrey C."/>
            <person name="Kuo A."/>
            <person name="Mondo S."/>
            <person name="Calhoun S."/>
            <person name="Riley R."/>
            <person name="Ohm R."/>
            <person name="LaButti K."/>
            <person name="Andreopoulos B."/>
            <person name="Pangilinan J."/>
            <person name="Nolan M."/>
            <person name="Tritt A."/>
            <person name="Clum A."/>
            <person name="Lipzen A."/>
            <person name="Daum C."/>
            <person name="Barry K."/>
            <person name="Grigoriev I.V."/>
            <person name="Vilgalys R."/>
        </authorList>
    </citation>
    <scope>NUCLEOTIDE SEQUENCE</scope>
    <source>
        <strain evidence="3">PMI_201</strain>
    </source>
</reference>